<sequence length="85" mass="8726">MTTDDIAVSILDIALALTQGTGTGTINTPTARAEDIYLAAAYLAAGLAAGLADAPGAEDTASSILENLQWQIRINQITPNQQTPA</sequence>
<evidence type="ECO:0000313" key="2">
    <source>
        <dbReference type="Proteomes" id="UP001501697"/>
    </source>
</evidence>
<comment type="caution">
    <text evidence="1">The sequence shown here is derived from an EMBL/GenBank/DDBJ whole genome shotgun (WGS) entry which is preliminary data.</text>
</comment>
<dbReference type="RefSeq" id="WP_344736336.1">
    <property type="nucleotide sequence ID" value="NZ_BAAAYU010000001.1"/>
</dbReference>
<organism evidence="1 2">
    <name type="scientific">Microbacterium awajiense</name>
    <dbReference type="NCBI Taxonomy" id="415214"/>
    <lineage>
        <taxon>Bacteria</taxon>
        <taxon>Bacillati</taxon>
        <taxon>Actinomycetota</taxon>
        <taxon>Actinomycetes</taxon>
        <taxon>Micrococcales</taxon>
        <taxon>Microbacteriaceae</taxon>
        <taxon>Microbacterium</taxon>
    </lineage>
</organism>
<dbReference type="EMBL" id="BAAAYU010000001">
    <property type="protein sequence ID" value="GAA3626126.1"/>
    <property type="molecule type" value="Genomic_DNA"/>
</dbReference>
<proteinExistence type="predicted"/>
<dbReference type="Proteomes" id="UP001501697">
    <property type="component" value="Unassembled WGS sequence"/>
</dbReference>
<reference evidence="2" key="1">
    <citation type="journal article" date="2019" name="Int. J. Syst. Evol. Microbiol.">
        <title>The Global Catalogue of Microorganisms (GCM) 10K type strain sequencing project: providing services to taxonomists for standard genome sequencing and annotation.</title>
        <authorList>
            <consortium name="The Broad Institute Genomics Platform"/>
            <consortium name="The Broad Institute Genome Sequencing Center for Infectious Disease"/>
            <person name="Wu L."/>
            <person name="Ma J."/>
        </authorList>
    </citation>
    <scope>NUCLEOTIDE SEQUENCE [LARGE SCALE GENOMIC DNA]</scope>
    <source>
        <strain evidence="2">JCM 16544</strain>
    </source>
</reference>
<name>A0ABP7A729_9MICO</name>
<protein>
    <submittedName>
        <fullName evidence="1">Uncharacterized protein</fullName>
    </submittedName>
</protein>
<accession>A0ABP7A729</accession>
<evidence type="ECO:0000313" key="1">
    <source>
        <dbReference type="EMBL" id="GAA3626126.1"/>
    </source>
</evidence>
<gene>
    <name evidence="1" type="ORF">GCM10022200_05600</name>
</gene>
<keyword evidence="2" id="KW-1185">Reference proteome</keyword>